<organism evidence="1 2">
    <name type="scientific">Candidatus Comchoanobacter bicostacola</name>
    <dbReference type="NCBI Taxonomy" id="2919598"/>
    <lineage>
        <taxon>Bacteria</taxon>
        <taxon>Pseudomonadati</taxon>
        <taxon>Pseudomonadota</taxon>
        <taxon>Gammaproteobacteria</taxon>
        <taxon>Candidatus Comchoanobacterales</taxon>
        <taxon>Candidatus Comchoanobacteraceae</taxon>
        <taxon>Candidatus Comchoanobacter</taxon>
    </lineage>
</organism>
<sequence>MCKTGKEKKTTLKSAFKGVQSAGAGKKTLSWSKTIATKLLTYELGADFRKGQLYRREWSFEDALAVANSLSDDKFTEDQLKLAGKYKERNASLFRPSAPKVAQAKAVHALIVMPPVSMNPLVMRRARKKAEAEAASEASAGAKK</sequence>
<keyword evidence="2" id="KW-1185">Reference proteome</keyword>
<dbReference type="Proteomes" id="UP001055955">
    <property type="component" value="Chromosome"/>
</dbReference>
<proteinExistence type="predicted"/>
<gene>
    <name evidence="1" type="ORF">MMH89_02055</name>
</gene>
<dbReference type="RefSeq" id="WP_258568721.1">
    <property type="nucleotide sequence ID" value="NZ_CP092900.1"/>
</dbReference>
<reference evidence="1 2" key="1">
    <citation type="journal article" date="2022" name="Nat. Microbiol.">
        <title>The microbiome of a bacterivorous marine choanoflagellate contains a resource-demanding obligate bacterial associate.</title>
        <authorList>
            <person name="Needham D.M."/>
            <person name="Poirier C."/>
            <person name="Bachy C."/>
            <person name="George E.E."/>
            <person name="Wilken S."/>
            <person name="Yung C.C.M."/>
            <person name="Limardo A.J."/>
            <person name="Morando M."/>
            <person name="Sudek L."/>
            <person name="Malmstrom R.R."/>
            <person name="Keeling P.J."/>
            <person name="Santoro A.E."/>
            <person name="Worden A.Z."/>
        </authorList>
    </citation>
    <scope>NUCLEOTIDE SEQUENCE [LARGE SCALE GENOMIC DNA]</scope>
    <source>
        <strain evidence="1 2">Comchoano-1</strain>
    </source>
</reference>
<evidence type="ECO:0000313" key="2">
    <source>
        <dbReference type="Proteomes" id="UP001055955"/>
    </source>
</evidence>
<dbReference type="EMBL" id="CP092900">
    <property type="protein sequence ID" value="UTC24932.1"/>
    <property type="molecule type" value="Genomic_DNA"/>
</dbReference>
<name>A0ABY5DM61_9GAMM</name>
<protein>
    <submittedName>
        <fullName evidence="1">Uncharacterized protein</fullName>
    </submittedName>
</protein>
<accession>A0ABY5DM61</accession>
<evidence type="ECO:0000313" key="1">
    <source>
        <dbReference type="EMBL" id="UTC24932.1"/>
    </source>
</evidence>